<dbReference type="PANTHER" id="PTHR43537:SF5">
    <property type="entry name" value="UXU OPERON TRANSCRIPTIONAL REGULATOR"/>
    <property type="match status" value="1"/>
</dbReference>
<dbReference type="InterPro" id="IPR000524">
    <property type="entry name" value="Tscrpt_reg_HTH_GntR"/>
</dbReference>
<name>A0A126ZYV7_9MICC</name>
<dbReference type="PATRIC" id="fig|37927.3.peg.927"/>
<dbReference type="SMART" id="SM00345">
    <property type="entry name" value="HTH_GNTR"/>
    <property type="match status" value="1"/>
</dbReference>
<keyword evidence="6" id="KW-1185">Reference proteome</keyword>
<dbReference type="EMBL" id="CP014518">
    <property type="protein sequence ID" value="AMM31585.1"/>
    <property type="molecule type" value="Genomic_DNA"/>
</dbReference>
<dbReference type="GO" id="GO:0003700">
    <property type="term" value="F:DNA-binding transcription factor activity"/>
    <property type="evidence" value="ECO:0007669"/>
    <property type="project" value="InterPro"/>
</dbReference>
<protein>
    <recommendedName>
        <fullName evidence="4">HTH gntR-type domain-containing protein</fullName>
    </recommendedName>
</protein>
<evidence type="ECO:0000256" key="1">
    <source>
        <dbReference type="ARBA" id="ARBA00023015"/>
    </source>
</evidence>
<dbReference type="Pfam" id="PF07729">
    <property type="entry name" value="FCD"/>
    <property type="match status" value="1"/>
</dbReference>
<dbReference type="Gene3D" id="1.10.10.10">
    <property type="entry name" value="Winged helix-like DNA-binding domain superfamily/Winged helix DNA-binding domain"/>
    <property type="match status" value="1"/>
</dbReference>
<dbReference type="AlphaFoldDB" id="A0A126ZYV7"/>
<dbReference type="InterPro" id="IPR011711">
    <property type="entry name" value="GntR_C"/>
</dbReference>
<dbReference type="CDD" id="cd07377">
    <property type="entry name" value="WHTH_GntR"/>
    <property type="match status" value="1"/>
</dbReference>
<sequence>MEGMSVMAQDTLDLPMRGDALVDQAYAILRARILGNELLSGARLSVPKIADELQISRSPAREAIQRLIYEGLADYSPGRGARVARLNIAELIEVYKVRSALEALAAAEAARRIDDETVELLADILRAHREAVDVGDVSSHARRDMQFHRTVREVTGNATLQEYLERLQSRILLGMGTTHTFEGGMRQALREHEEIFAALQARDPRAAEDAARGHIERLVRELEERRKAGES</sequence>
<dbReference type="PROSITE" id="PS50949">
    <property type="entry name" value="HTH_GNTR"/>
    <property type="match status" value="1"/>
</dbReference>
<reference evidence="5 6" key="1">
    <citation type="submission" date="2016-02" db="EMBL/GenBank/DDBJ databases">
        <title>Complete genome of Sinomonas atrocyanea KCTC 3377.</title>
        <authorList>
            <person name="Kim K.M."/>
        </authorList>
    </citation>
    <scope>NUCLEOTIDE SEQUENCE [LARGE SCALE GENOMIC DNA]</scope>
    <source>
        <strain evidence="5 6">KCTC 3377</strain>
    </source>
</reference>
<dbReference type="OrthoDB" id="4164516at2"/>
<evidence type="ECO:0000256" key="3">
    <source>
        <dbReference type="ARBA" id="ARBA00023163"/>
    </source>
</evidence>
<dbReference type="InterPro" id="IPR008920">
    <property type="entry name" value="TF_FadR/GntR_C"/>
</dbReference>
<evidence type="ECO:0000256" key="2">
    <source>
        <dbReference type="ARBA" id="ARBA00023125"/>
    </source>
</evidence>
<dbReference type="SUPFAM" id="SSF46785">
    <property type="entry name" value="Winged helix' DNA-binding domain"/>
    <property type="match status" value="1"/>
</dbReference>
<dbReference type="InterPro" id="IPR036390">
    <property type="entry name" value="WH_DNA-bd_sf"/>
</dbReference>
<dbReference type="STRING" id="37927.SA2016_0897"/>
<evidence type="ECO:0000313" key="5">
    <source>
        <dbReference type="EMBL" id="AMM31585.1"/>
    </source>
</evidence>
<dbReference type="PANTHER" id="PTHR43537">
    <property type="entry name" value="TRANSCRIPTIONAL REGULATOR, GNTR FAMILY"/>
    <property type="match status" value="1"/>
</dbReference>
<keyword evidence="2" id="KW-0238">DNA-binding</keyword>
<dbReference type="InterPro" id="IPR036388">
    <property type="entry name" value="WH-like_DNA-bd_sf"/>
</dbReference>
<dbReference type="SMART" id="SM00895">
    <property type="entry name" value="FCD"/>
    <property type="match status" value="1"/>
</dbReference>
<dbReference type="KEGG" id="satk:SA2016_0897"/>
<dbReference type="Pfam" id="PF00392">
    <property type="entry name" value="GntR"/>
    <property type="match status" value="1"/>
</dbReference>
<dbReference type="SUPFAM" id="SSF48008">
    <property type="entry name" value="GntR ligand-binding domain-like"/>
    <property type="match status" value="1"/>
</dbReference>
<gene>
    <name evidence="5" type="ORF">SA2016_0897</name>
</gene>
<keyword evidence="1" id="KW-0805">Transcription regulation</keyword>
<dbReference type="Gene3D" id="1.20.120.530">
    <property type="entry name" value="GntR ligand-binding domain-like"/>
    <property type="match status" value="1"/>
</dbReference>
<dbReference type="Proteomes" id="UP000070134">
    <property type="component" value="Chromosome"/>
</dbReference>
<proteinExistence type="predicted"/>
<feature type="domain" description="HTH gntR-type" evidence="4">
    <location>
        <begin position="19"/>
        <end position="86"/>
    </location>
</feature>
<evidence type="ECO:0000313" key="6">
    <source>
        <dbReference type="Proteomes" id="UP000070134"/>
    </source>
</evidence>
<accession>A0A126ZYV7</accession>
<evidence type="ECO:0000259" key="4">
    <source>
        <dbReference type="PROSITE" id="PS50949"/>
    </source>
</evidence>
<keyword evidence="3" id="KW-0804">Transcription</keyword>
<dbReference type="GO" id="GO:0003677">
    <property type="term" value="F:DNA binding"/>
    <property type="evidence" value="ECO:0007669"/>
    <property type="project" value="UniProtKB-KW"/>
</dbReference>
<organism evidence="5 6">
    <name type="scientific">Sinomonas atrocyanea</name>
    <dbReference type="NCBI Taxonomy" id="37927"/>
    <lineage>
        <taxon>Bacteria</taxon>
        <taxon>Bacillati</taxon>
        <taxon>Actinomycetota</taxon>
        <taxon>Actinomycetes</taxon>
        <taxon>Micrococcales</taxon>
        <taxon>Micrococcaceae</taxon>
        <taxon>Sinomonas</taxon>
    </lineage>
</organism>